<dbReference type="Proteomes" id="UP000398389">
    <property type="component" value="Unassembled WGS sequence"/>
</dbReference>
<keyword evidence="3" id="KW-1185">Reference proteome</keyword>
<dbReference type="GeneID" id="43581140"/>
<dbReference type="PANTHER" id="PTHR28019:SF2">
    <property type="entry name" value="CELL MEMBRANE PROTEIN YLR413W-RELATED"/>
    <property type="match status" value="1"/>
</dbReference>
<feature type="transmembrane region" description="Helical" evidence="1">
    <location>
        <begin position="20"/>
        <end position="43"/>
    </location>
</feature>
<evidence type="ECO:0000256" key="1">
    <source>
        <dbReference type="SAM" id="Phobius"/>
    </source>
</evidence>
<sequence>MALVKYSVKCNKNKIDNRTIVAIGWISSLIALGLVIIILVGLVSKNGLYQLYFIDIDYSSVTPTDVINAIIASPTTTSTAAYSTSTTATTTVDTSSVSTILQTYMATTFSYPNLRSHLWTFCYGVSDSSAATTTLYSTYSSSDTSLTTKGMTWCSTPSIKYALTGPNLIADLLKYAGASDDYATLVTSAYNQSPAVEGVRKYGIMIQATTTASLICYLVGAIALFSAFGFSLTAFRNIKYDKAAFWLGVGAACLITIATFLITITSSIYIKAINDTFGSTVNTTLGKALGVKAKSTVIAMVVVWIATVFSITFAGAWYYMCFFFDNMRG</sequence>
<keyword evidence="1" id="KW-0812">Transmembrane</keyword>
<evidence type="ECO:0000313" key="3">
    <source>
        <dbReference type="Proteomes" id="UP000398389"/>
    </source>
</evidence>
<dbReference type="PANTHER" id="PTHR28019">
    <property type="entry name" value="CELL MEMBRANE PROTEIN YLR413W-RELATED"/>
    <property type="match status" value="1"/>
</dbReference>
<dbReference type="RefSeq" id="XP_031852931.1">
    <property type="nucleotide sequence ID" value="XM_031997040.1"/>
</dbReference>
<accession>A0A5E8BD71</accession>
<name>A0A5E8BD71_9ASCO</name>
<keyword evidence="1" id="KW-0472">Membrane</keyword>
<gene>
    <name evidence="2" type="ORF">SAPINGB_P002321</name>
</gene>
<dbReference type="EMBL" id="CABVLU010000002">
    <property type="protein sequence ID" value="VVT49543.1"/>
    <property type="molecule type" value="Genomic_DNA"/>
</dbReference>
<dbReference type="InterPro" id="IPR052413">
    <property type="entry name" value="SUR7_domain"/>
</dbReference>
<dbReference type="AlphaFoldDB" id="A0A5E8BD71"/>
<dbReference type="GO" id="GO:0031505">
    <property type="term" value="P:fungal-type cell wall organization"/>
    <property type="evidence" value="ECO:0007669"/>
    <property type="project" value="TreeGrafter"/>
</dbReference>
<dbReference type="GO" id="GO:0005886">
    <property type="term" value="C:plasma membrane"/>
    <property type="evidence" value="ECO:0007669"/>
    <property type="project" value="TreeGrafter"/>
</dbReference>
<organism evidence="2 3">
    <name type="scientific">Magnusiomyces paraingens</name>
    <dbReference type="NCBI Taxonomy" id="2606893"/>
    <lineage>
        <taxon>Eukaryota</taxon>
        <taxon>Fungi</taxon>
        <taxon>Dikarya</taxon>
        <taxon>Ascomycota</taxon>
        <taxon>Saccharomycotina</taxon>
        <taxon>Dipodascomycetes</taxon>
        <taxon>Dipodascales</taxon>
        <taxon>Dipodascaceae</taxon>
        <taxon>Magnusiomyces</taxon>
    </lineage>
</organism>
<proteinExistence type="predicted"/>
<feature type="transmembrane region" description="Helical" evidence="1">
    <location>
        <begin position="214"/>
        <end position="232"/>
    </location>
</feature>
<feature type="transmembrane region" description="Helical" evidence="1">
    <location>
        <begin position="297"/>
        <end position="320"/>
    </location>
</feature>
<reference evidence="2 3" key="1">
    <citation type="submission" date="2019-09" db="EMBL/GenBank/DDBJ databases">
        <authorList>
            <person name="Brejova B."/>
        </authorList>
    </citation>
    <scope>NUCLEOTIDE SEQUENCE [LARGE SCALE GENOMIC DNA]</scope>
</reference>
<feature type="transmembrane region" description="Helical" evidence="1">
    <location>
        <begin position="244"/>
        <end position="264"/>
    </location>
</feature>
<keyword evidence="1" id="KW-1133">Transmembrane helix</keyword>
<dbReference type="GO" id="GO:0051285">
    <property type="term" value="C:cell cortex of cell tip"/>
    <property type="evidence" value="ECO:0007669"/>
    <property type="project" value="TreeGrafter"/>
</dbReference>
<evidence type="ECO:0000313" key="2">
    <source>
        <dbReference type="EMBL" id="VVT49543.1"/>
    </source>
</evidence>
<protein>
    <submittedName>
        <fullName evidence="2">Uncharacterized protein</fullName>
    </submittedName>
</protein>